<gene>
    <name evidence="1" type="ORF">L1987_34890</name>
</gene>
<accession>A0ACB9HWB6</accession>
<reference evidence="2" key="1">
    <citation type="journal article" date="2022" name="Mol. Ecol. Resour.">
        <title>The genomes of chicory, endive, great burdock and yacon provide insights into Asteraceae palaeo-polyploidization history and plant inulin production.</title>
        <authorList>
            <person name="Fan W."/>
            <person name="Wang S."/>
            <person name="Wang H."/>
            <person name="Wang A."/>
            <person name="Jiang F."/>
            <person name="Liu H."/>
            <person name="Zhao H."/>
            <person name="Xu D."/>
            <person name="Zhang Y."/>
        </authorList>
    </citation>
    <scope>NUCLEOTIDE SEQUENCE [LARGE SCALE GENOMIC DNA]</scope>
    <source>
        <strain evidence="2">cv. Yunnan</strain>
    </source>
</reference>
<dbReference type="Proteomes" id="UP001056120">
    <property type="component" value="Linkage Group LG11"/>
</dbReference>
<organism evidence="1 2">
    <name type="scientific">Smallanthus sonchifolius</name>
    <dbReference type="NCBI Taxonomy" id="185202"/>
    <lineage>
        <taxon>Eukaryota</taxon>
        <taxon>Viridiplantae</taxon>
        <taxon>Streptophyta</taxon>
        <taxon>Embryophyta</taxon>
        <taxon>Tracheophyta</taxon>
        <taxon>Spermatophyta</taxon>
        <taxon>Magnoliopsida</taxon>
        <taxon>eudicotyledons</taxon>
        <taxon>Gunneridae</taxon>
        <taxon>Pentapetalae</taxon>
        <taxon>asterids</taxon>
        <taxon>campanulids</taxon>
        <taxon>Asterales</taxon>
        <taxon>Asteraceae</taxon>
        <taxon>Asteroideae</taxon>
        <taxon>Heliantheae alliance</taxon>
        <taxon>Millerieae</taxon>
        <taxon>Smallanthus</taxon>
    </lineage>
</organism>
<proteinExistence type="predicted"/>
<reference evidence="1 2" key="2">
    <citation type="journal article" date="2022" name="Mol. Ecol. Resour.">
        <title>The genomes of chicory, endive, great burdock and yacon provide insights into Asteraceae paleo-polyploidization history and plant inulin production.</title>
        <authorList>
            <person name="Fan W."/>
            <person name="Wang S."/>
            <person name="Wang H."/>
            <person name="Wang A."/>
            <person name="Jiang F."/>
            <person name="Liu H."/>
            <person name="Zhao H."/>
            <person name="Xu D."/>
            <person name="Zhang Y."/>
        </authorList>
    </citation>
    <scope>NUCLEOTIDE SEQUENCE [LARGE SCALE GENOMIC DNA]</scope>
    <source>
        <strain evidence="2">cv. Yunnan</strain>
        <tissue evidence="1">Leaves</tissue>
    </source>
</reference>
<evidence type="ECO:0000313" key="2">
    <source>
        <dbReference type="Proteomes" id="UP001056120"/>
    </source>
</evidence>
<comment type="caution">
    <text evidence="1">The sequence shown here is derived from an EMBL/GenBank/DDBJ whole genome shotgun (WGS) entry which is preliminary data.</text>
</comment>
<evidence type="ECO:0000313" key="1">
    <source>
        <dbReference type="EMBL" id="KAI3799591.1"/>
    </source>
</evidence>
<keyword evidence="2" id="KW-1185">Reference proteome</keyword>
<protein>
    <submittedName>
        <fullName evidence="1">Uncharacterized protein</fullName>
    </submittedName>
</protein>
<sequence length="791" mass="89494">MEVRNSIKTSLFRCVVCECATIGCCRPPSSTYTRTVHTQRVAYTYKNLSPLYKHDIPVSLSLLFNSNCFLKSLYLITNFWFQTAQYKSEQKMVVGMMKWRPWPPLSSKKFEVKIIIKHLQGLLENTATSDGESKLSVEVKWKGSNKSNNPLSFKRRSVRRNITKEGSLIDEGIIEWNEEFVTVCNFLGLKDGGFHQWDVAFTVFDGLNQGPKNRYCSIASGSLNLAEFASSAEQKETNISIPLSAPSGVTESEPILNVSLSLQELRIAHESTEQAQRTVMPIPLSPGNVQDELSGFKAGLQKVKIFRGISVNQAKKACREEEGSDGKSSVRSYDADYPFDADSIEADEVDSEEIKDEDSAVRKSFSYGTLAYANHAGGLSLFNSSSSEDEDWIHYLNYKEKTDYSSESIIDPSETQILKRSIFPWRKRKLSFRSPKNKGEPLLKKDFGEEGGDDIDFDRRMLSSSDECKSDEDTNTNRCSISVFGDDNFAVGSWEKKEIISRDGHMKLVTQVFFASIDQRSERAAGESACTALVAVIADWFQNNRNEMPIKSQLDSLIRDGSLEWRNLCENEVYRERFPDKHFDLETVLQAKIRNLASVPEKSFIGFFQPEGITECDLHFLDGAMSFDSIWDEISKIGSDYTDSMNPLVYIVSWNDHFFILKVERDAYYIIDTLGERLYEGCNQAYLLKFDNDTVIEKLPIDTQKSNEKSEGEKVNESQSNEISSSVVVSKDNETVCKGKESCKEYIKSFLAAIPIRELQADLKKGLTAASTTIVHHRLQIEFHHTKCSLA</sequence>
<name>A0ACB9HWB6_9ASTR</name>
<dbReference type="EMBL" id="CM042028">
    <property type="protein sequence ID" value="KAI3799591.1"/>
    <property type="molecule type" value="Genomic_DNA"/>
</dbReference>